<sequence>MPIIKNFLATISVLFWYKPQCRTEIHYKDEDNDRITVTYDDEFQAALENNPPAKFELVIKSIKDERDRLIKNRIVYCKGLCGNVGDYNEVVFKSHDLTLDKLALVHSHPIKLTKTPPPYEIIATLKILPGQSSYLGSFSSGIETQSYGAWGSSFSIESIRYGPINNSSSKSDNTYDNISKNKDLKSENFWKRIRKFFS</sequence>
<feature type="chain" id="PRO_5017416960" description="PB1 domain-containing protein" evidence="1">
    <location>
        <begin position="24"/>
        <end position="198"/>
    </location>
</feature>
<evidence type="ECO:0000313" key="3">
    <source>
        <dbReference type="EMBL" id="RIA95141.1"/>
    </source>
</evidence>
<evidence type="ECO:0000256" key="1">
    <source>
        <dbReference type="SAM" id="SignalP"/>
    </source>
</evidence>
<evidence type="ECO:0000313" key="4">
    <source>
        <dbReference type="Proteomes" id="UP000265703"/>
    </source>
</evidence>
<dbReference type="AlphaFoldDB" id="A0A397TJF9"/>
<keyword evidence="4" id="KW-1185">Reference proteome</keyword>
<dbReference type="EMBL" id="QKYT01000067">
    <property type="protein sequence ID" value="RIA95141.1"/>
    <property type="molecule type" value="Genomic_DNA"/>
</dbReference>
<dbReference type="STRING" id="658196.A0A397TJF9"/>
<dbReference type="Proteomes" id="UP000265703">
    <property type="component" value="Unassembled WGS sequence"/>
</dbReference>
<dbReference type="OrthoDB" id="3596986at2759"/>
<keyword evidence="1" id="KW-0732">Signal</keyword>
<dbReference type="InterPro" id="IPR000270">
    <property type="entry name" value="PB1_dom"/>
</dbReference>
<protein>
    <recommendedName>
        <fullName evidence="2">PB1 domain-containing protein</fullName>
    </recommendedName>
</protein>
<feature type="signal peptide" evidence="1">
    <location>
        <begin position="1"/>
        <end position="23"/>
    </location>
</feature>
<gene>
    <name evidence="3" type="ORF">C1645_817114</name>
</gene>
<dbReference type="Pfam" id="PF00564">
    <property type="entry name" value="PB1"/>
    <property type="match status" value="1"/>
</dbReference>
<name>A0A397TJF9_9GLOM</name>
<evidence type="ECO:0000259" key="2">
    <source>
        <dbReference type="Pfam" id="PF00564"/>
    </source>
</evidence>
<feature type="domain" description="PB1" evidence="2">
    <location>
        <begin position="7"/>
        <end position="49"/>
    </location>
</feature>
<proteinExistence type="predicted"/>
<dbReference type="Gene3D" id="3.10.20.90">
    <property type="entry name" value="Phosphatidylinositol 3-kinase Catalytic Subunit, Chain A, domain 1"/>
    <property type="match status" value="1"/>
</dbReference>
<organism evidence="3 4">
    <name type="scientific">Glomus cerebriforme</name>
    <dbReference type="NCBI Taxonomy" id="658196"/>
    <lineage>
        <taxon>Eukaryota</taxon>
        <taxon>Fungi</taxon>
        <taxon>Fungi incertae sedis</taxon>
        <taxon>Mucoromycota</taxon>
        <taxon>Glomeromycotina</taxon>
        <taxon>Glomeromycetes</taxon>
        <taxon>Glomerales</taxon>
        <taxon>Glomeraceae</taxon>
        <taxon>Glomus</taxon>
    </lineage>
</organism>
<accession>A0A397TJF9</accession>
<comment type="caution">
    <text evidence="3">The sequence shown here is derived from an EMBL/GenBank/DDBJ whole genome shotgun (WGS) entry which is preliminary data.</text>
</comment>
<dbReference type="SUPFAM" id="SSF54277">
    <property type="entry name" value="CAD &amp; PB1 domains"/>
    <property type="match status" value="1"/>
</dbReference>
<reference evidence="3 4" key="1">
    <citation type="submission" date="2018-06" db="EMBL/GenBank/DDBJ databases">
        <title>Comparative genomics reveals the genomic features of Rhizophagus irregularis, R. cerebriforme, R. diaphanum and Gigaspora rosea, and their symbiotic lifestyle signature.</title>
        <authorList>
            <person name="Morin E."/>
            <person name="San Clemente H."/>
            <person name="Chen E.C.H."/>
            <person name="De La Providencia I."/>
            <person name="Hainaut M."/>
            <person name="Kuo A."/>
            <person name="Kohler A."/>
            <person name="Murat C."/>
            <person name="Tang N."/>
            <person name="Roy S."/>
            <person name="Loubradou J."/>
            <person name="Henrissat B."/>
            <person name="Grigoriev I.V."/>
            <person name="Corradi N."/>
            <person name="Roux C."/>
            <person name="Martin F.M."/>
        </authorList>
    </citation>
    <scope>NUCLEOTIDE SEQUENCE [LARGE SCALE GENOMIC DNA]</scope>
    <source>
        <strain evidence="3 4">DAOM 227022</strain>
    </source>
</reference>